<dbReference type="EMBL" id="JBHRTI010000003">
    <property type="protein sequence ID" value="MFC3146212.1"/>
    <property type="molecule type" value="Genomic_DNA"/>
</dbReference>
<keyword evidence="4 9" id="KW-0378">Hydrolase</keyword>
<keyword evidence="5" id="KW-0862">Zinc</keyword>
<gene>
    <name evidence="9" type="ORF">ACFOEN_01000</name>
</gene>
<feature type="domain" description="Peptidase M48" evidence="8">
    <location>
        <begin position="79"/>
        <end position="271"/>
    </location>
</feature>
<dbReference type="InterPro" id="IPR011990">
    <property type="entry name" value="TPR-like_helical_dom_sf"/>
</dbReference>
<organism evidence="9 10">
    <name type="scientific">Piscinibacterium candidicorallinum</name>
    <dbReference type="NCBI Taxonomy" id="1793872"/>
    <lineage>
        <taxon>Bacteria</taxon>
        <taxon>Pseudomonadati</taxon>
        <taxon>Pseudomonadota</taxon>
        <taxon>Betaproteobacteria</taxon>
        <taxon>Burkholderiales</taxon>
        <taxon>Piscinibacterium</taxon>
    </lineage>
</organism>
<evidence type="ECO:0000256" key="3">
    <source>
        <dbReference type="ARBA" id="ARBA00022723"/>
    </source>
</evidence>
<dbReference type="EC" id="3.4.24.-" evidence="9"/>
<comment type="caution">
    <text evidence="9">The sequence shown here is derived from an EMBL/GenBank/DDBJ whole genome shotgun (WGS) entry which is preliminary data.</text>
</comment>
<evidence type="ECO:0000313" key="9">
    <source>
        <dbReference type="EMBL" id="MFC3146212.1"/>
    </source>
</evidence>
<keyword evidence="6 9" id="KW-0482">Metalloprotease</keyword>
<dbReference type="Gene3D" id="3.30.2010.10">
    <property type="entry name" value="Metalloproteases ('zincins'), catalytic domain"/>
    <property type="match status" value="1"/>
</dbReference>
<protein>
    <submittedName>
        <fullName evidence="9">M48 family metalloprotease</fullName>
        <ecNumber evidence="9">3.4.24.-</ecNumber>
    </submittedName>
</protein>
<dbReference type="Proteomes" id="UP001595556">
    <property type="component" value="Unassembled WGS sequence"/>
</dbReference>
<evidence type="ECO:0000256" key="6">
    <source>
        <dbReference type="ARBA" id="ARBA00023049"/>
    </source>
</evidence>
<feature type="region of interest" description="Disordered" evidence="7">
    <location>
        <begin position="536"/>
        <end position="558"/>
    </location>
</feature>
<sequence length="558" mass="59738">MSMPLAQSQPTDSPGRFSGAPAAPAPKEEAPLPRPATAPLPNLGSPDAADLPATEERRILRDLRRELARYPDNFADPELNAYLDHLIAKLAAGLGTSRPHLEIYALRDPVLNAFAMPGGLMGVNSGLIAAAGNENELAGVLAHEIGHVEQRHIARSIANQKSAGLWTLAGLALAILAARSGTSSGDNVMQAAIAGSQGLSVSQALAFSREAEREADRVGLRLLMDAGYDVSGMVGVFQRLQAQGRMYESTGPIIPSTHPLTTERIADIQNRTRLVPPKPPVDTLAFRFFQARAMVLAAQTADARLQLRKVFDARMQPGIQIPGEPEPTAFVRAGAAYGLALIELAEPKTGTQATDVASGQRALAQLDRAAKEAGLITTAPGTLRAQAALPASKRMLVAEPPQLLFARARALSRLGQQADALALIQAAGDAGGMPLLFRDAMAQAFLDINEPAQAAAILRLRLAQQPDPAPWLVLARCYAELGDKPGQLRAQAEHYFMIGAFGAALQSMEAARKTPGLDAITQSQIDARLREMRDAKRIEDEELKKRGEMTEEQRERQR</sequence>
<dbReference type="SUPFAM" id="SSF48452">
    <property type="entry name" value="TPR-like"/>
    <property type="match status" value="1"/>
</dbReference>
<evidence type="ECO:0000313" key="10">
    <source>
        <dbReference type="Proteomes" id="UP001595556"/>
    </source>
</evidence>
<reference evidence="10" key="1">
    <citation type="journal article" date="2019" name="Int. J. Syst. Evol. Microbiol.">
        <title>The Global Catalogue of Microorganisms (GCM) 10K type strain sequencing project: providing services to taxonomists for standard genome sequencing and annotation.</title>
        <authorList>
            <consortium name="The Broad Institute Genomics Platform"/>
            <consortium name="The Broad Institute Genome Sequencing Center for Infectious Disease"/>
            <person name="Wu L."/>
            <person name="Ma J."/>
        </authorList>
    </citation>
    <scope>NUCLEOTIDE SEQUENCE [LARGE SCALE GENOMIC DNA]</scope>
    <source>
        <strain evidence="10">KCTC 52168</strain>
    </source>
</reference>
<evidence type="ECO:0000256" key="2">
    <source>
        <dbReference type="ARBA" id="ARBA00022670"/>
    </source>
</evidence>
<dbReference type="PANTHER" id="PTHR22726:SF1">
    <property type="entry name" value="METALLOENDOPEPTIDASE OMA1, MITOCHONDRIAL"/>
    <property type="match status" value="1"/>
</dbReference>
<dbReference type="Pfam" id="PF01435">
    <property type="entry name" value="Peptidase_M48"/>
    <property type="match status" value="1"/>
</dbReference>
<dbReference type="Gene3D" id="1.25.40.10">
    <property type="entry name" value="Tetratricopeptide repeat domain"/>
    <property type="match status" value="1"/>
</dbReference>
<evidence type="ECO:0000259" key="8">
    <source>
        <dbReference type="Pfam" id="PF01435"/>
    </source>
</evidence>
<dbReference type="GO" id="GO:0008237">
    <property type="term" value="F:metallopeptidase activity"/>
    <property type="evidence" value="ECO:0007669"/>
    <property type="project" value="UniProtKB-KW"/>
</dbReference>
<evidence type="ECO:0000256" key="4">
    <source>
        <dbReference type="ARBA" id="ARBA00022801"/>
    </source>
</evidence>
<comment type="cofactor">
    <cofactor evidence="1">
        <name>Zn(2+)</name>
        <dbReference type="ChEBI" id="CHEBI:29105"/>
    </cofactor>
</comment>
<keyword evidence="2" id="KW-0645">Protease</keyword>
<name>A0ABV7H2G9_9BURK</name>
<evidence type="ECO:0000256" key="7">
    <source>
        <dbReference type="SAM" id="MobiDB-lite"/>
    </source>
</evidence>
<accession>A0ABV7H2G9</accession>
<feature type="compositionally biased region" description="Polar residues" evidence="7">
    <location>
        <begin position="1"/>
        <end position="12"/>
    </location>
</feature>
<proteinExistence type="predicted"/>
<dbReference type="RefSeq" id="WP_377300496.1">
    <property type="nucleotide sequence ID" value="NZ_CP180191.1"/>
</dbReference>
<evidence type="ECO:0000256" key="5">
    <source>
        <dbReference type="ARBA" id="ARBA00022833"/>
    </source>
</evidence>
<dbReference type="CDD" id="cd07324">
    <property type="entry name" value="M48C_Oma1-like"/>
    <property type="match status" value="1"/>
</dbReference>
<evidence type="ECO:0000256" key="1">
    <source>
        <dbReference type="ARBA" id="ARBA00001947"/>
    </source>
</evidence>
<dbReference type="InterPro" id="IPR001915">
    <property type="entry name" value="Peptidase_M48"/>
</dbReference>
<keyword evidence="3" id="KW-0479">Metal-binding</keyword>
<keyword evidence="10" id="KW-1185">Reference proteome</keyword>
<dbReference type="InterPro" id="IPR051156">
    <property type="entry name" value="Mito/Outer_Membr_Metalloprot"/>
</dbReference>
<feature type="region of interest" description="Disordered" evidence="7">
    <location>
        <begin position="1"/>
        <end position="54"/>
    </location>
</feature>
<dbReference type="PANTHER" id="PTHR22726">
    <property type="entry name" value="METALLOENDOPEPTIDASE OMA1"/>
    <property type="match status" value="1"/>
</dbReference>